<evidence type="ECO:0000256" key="1">
    <source>
        <dbReference type="SAM" id="Phobius"/>
    </source>
</evidence>
<proteinExistence type="predicted"/>
<protein>
    <submittedName>
        <fullName evidence="2">Uncharacterized protein</fullName>
    </submittedName>
</protein>
<keyword evidence="1" id="KW-1133">Transmembrane helix</keyword>
<gene>
    <name evidence="2" type="ORF">JF539_15225</name>
</gene>
<dbReference type="EMBL" id="JAEKJZ010000002">
    <property type="protein sequence ID" value="MBN9671698.1"/>
    <property type="molecule type" value="Genomic_DNA"/>
</dbReference>
<reference evidence="2" key="1">
    <citation type="submission" date="2020-12" db="EMBL/GenBank/DDBJ databases">
        <title>Oil enriched cultivation method for isolating marine PHA-producing bacteria.</title>
        <authorList>
            <person name="Zheng W."/>
            <person name="Yu S."/>
            <person name="Huang Y."/>
        </authorList>
    </citation>
    <scope>NUCLEOTIDE SEQUENCE</scope>
    <source>
        <strain evidence="2">SY-2-12</strain>
    </source>
</reference>
<feature type="transmembrane region" description="Helical" evidence="1">
    <location>
        <begin position="12"/>
        <end position="34"/>
    </location>
</feature>
<keyword evidence="1" id="KW-0812">Transmembrane</keyword>
<dbReference type="Proteomes" id="UP000664096">
    <property type="component" value="Unassembled WGS sequence"/>
</dbReference>
<accession>A0A939J2R6</accession>
<organism evidence="2 3">
    <name type="scientific">Roseibium aggregatum</name>
    <dbReference type="NCBI Taxonomy" id="187304"/>
    <lineage>
        <taxon>Bacteria</taxon>
        <taxon>Pseudomonadati</taxon>
        <taxon>Pseudomonadota</taxon>
        <taxon>Alphaproteobacteria</taxon>
        <taxon>Hyphomicrobiales</taxon>
        <taxon>Stappiaceae</taxon>
        <taxon>Roseibium</taxon>
    </lineage>
</organism>
<name>A0A939J2R6_9HYPH</name>
<dbReference type="RefSeq" id="WP_207141510.1">
    <property type="nucleotide sequence ID" value="NZ_JAEKJZ010000002.1"/>
</dbReference>
<evidence type="ECO:0000313" key="3">
    <source>
        <dbReference type="Proteomes" id="UP000664096"/>
    </source>
</evidence>
<keyword evidence="1" id="KW-0472">Membrane</keyword>
<evidence type="ECO:0000313" key="2">
    <source>
        <dbReference type="EMBL" id="MBN9671698.1"/>
    </source>
</evidence>
<dbReference type="AlphaFoldDB" id="A0A939J2R6"/>
<sequence>MLKVVRIILFRIIPGFCTLYFLYFFVLGGFHPYALEYDIPYFAENCPALAEKVGPLNIEQNTEGDWSPFVTEYLYIPDAQNESVGALEIGRRNDLSTLSCFPMYTCLLPPFVTEKCEVVE</sequence>
<comment type="caution">
    <text evidence="2">The sequence shown here is derived from an EMBL/GenBank/DDBJ whole genome shotgun (WGS) entry which is preliminary data.</text>
</comment>